<proteinExistence type="predicted"/>
<sequence>MVSIQFRSTVTSSLIINRMLPSLESYLVRHTLCANPDNRDLVHIGMIQNELPTVASILAGSSRKLSINHTVLEEIDFLIMFERNGTAMSSKEYFTHCFLDWDLQLSVHCEVIGFGIVQGILTLSYRYFMKREGRLVCPIEPLQVPTNLEHCCTIN</sequence>
<dbReference type="Proteomes" id="UP000663824">
    <property type="component" value="Unassembled WGS sequence"/>
</dbReference>
<evidence type="ECO:0000313" key="1">
    <source>
        <dbReference type="EMBL" id="CAF2179428.1"/>
    </source>
</evidence>
<name>A0A816YXI8_9BILA</name>
<comment type="caution">
    <text evidence="1">The sequence shown here is derived from an EMBL/GenBank/DDBJ whole genome shotgun (WGS) entry which is preliminary data.</text>
</comment>
<evidence type="ECO:0000313" key="2">
    <source>
        <dbReference type="Proteomes" id="UP000663824"/>
    </source>
</evidence>
<gene>
    <name evidence="1" type="ORF">MBJ925_LOCUS34271</name>
</gene>
<dbReference type="AlphaFoldDB" id="A0A816YXI8"/>
<dbReference type="EMBL" id="CAJNRE010018800">
    <property type="protein sequence ID" value="CAF2179428.1"/>
    <property type="molecule type" value="Genomic_DNA"/>
</dbReference>
<organism evidence="1 2">
    <name type="scientific">Rotaria magnacalcarata</name>
    <dbReference type="NCBI Taxonomy" id="392030"/>
    <lineage>
        <taxon>Eukaryota</taxon>
        <taxon>Metazoa</taxon>
        <taxon>Spiralia</taxon>
        <taxon>Gnathifera</taxon>
        <taxon>Rotifera</taxon>
        <taxon>Eurotatoria</taxon>
        <taxon>Bdelloidea</taxon>
        <taxon>Philodinida</taxon>
        <taxon>Philodinidae</taxon>
        <taxon>Rotaria</taxon>
    </lineage>
</organism>
<accession>A0A816YXI8</accession>
<protein>
    <submittedName>
        <fullName evidence="1">Uncharacterized protein</fullName>
    </submittedName>
</protein>
<reference evidence="1" key="1">
    <citation type="submission" date="2021-02" db="EMBL/GenBank/DDBJ databases">
        <authorList>
            <person name="Nowell W R."/>
        </authorList>
    </citation>
    <scope>NUCLEOTIDE SEQUENCE</scope>
</reference>